<accession>A0A197JA70</accession>
<evidence type="ECO:0000313" key="5">
    <source>
        <dbReference type="Proteomes" id="UP000078512"/>
    </source>
</evidence>
<dbReference type="InterPro" id="IPR023616">
    <property type="entry name" value="Cyt_c_oxase-like_su1_dom"/>
</dbReference>
<gene>
    <name evidence="4" type="ORF">K457DRAFT_85411</name>
</gene>
<dbReference type="Proteomes" id="UP000078512">
    <property type="component" value="Unassembled WGS sequence"/>
</dbReference>
<keyword evidence="5" id="KW-1185">Reference proteome</keyword>
<dbReference type="EC" id="7.1.1.9" evidence="1"/>
<keyword evidence="1" id="KW-0408">Iron</keyword>
<keyword evidence="1" id="KW-0479">Metal-binding</keyword>
<dbReference type="PANTHER" id="PTHR10422">
    <property type="entry name" value="CYTOCHROME C OXIDASE SUBUNIT 1"/>
    <property type="match status" value="1"/>
</dbReference>
<comment type="similarity">
    <text evidence="1">Belongs to the heme-copper respiratory oxidase family.</text>
</comment>
<dbReference type="GO" id="GO:0015990">
    <property type="term" value="P:electron transport coupled proton transport"/>
    <property type="evidence" value="ECO:0007669"/>
    <property type="project" value="TreeGrafter"/>
</dbReference>
<dbReference type="EMBL" id="KV442285">
    <property type="protein sequence ID" value="OAQ22030.1"/>
    <property type="molecule type" value="Genomic_DNA"/>
</dbReference>
<reference evidence="4 5" key="1">
    <citation type="submission" date="2016-05" db="EMBL/GenBank/DDBJ databases">
        <title>Genome sequencing reveals origins of a unique bacterial endosymbiosis in the earliest lineages of terrestrial Fungi.</title>
        <authorList>
            <consortium name="DOE Joint Genome Institute"/>
            <person name="Uehling J."/>
            <person name="Gryganskyi A."/>
            <person name="Hameed K."/>
            <person name="Tschaplinski T."/>
            <person name="Misztal P."/>
            <person name="Wu S."/>
            <person name="Desiro A."/>
            <person name="Vande Pol N."/>
            <person name="Du Z.-Y."/>
            <person name="Zienkiewicz A."/>
            <person name="Zienkiewicz K."/>
            <person name="Morin E."/>
            <person name="Tisserant E."/>
            <person name="Splivallo R."/>
            <person name="Hainaut M."/>
            <person name="Henrissat B."/>
            <person name="Ohm R."/>
            <person name="Kuo A."/>
            <person name="Yan J."/>
            <person name="Lipzen A."/>
            <person name="Nolan M."/>
            <person name="Labutti K."/>
            <person name="Barry K."/>
            <person name="Goldstein A."/>
            <person name="Labbe J."/>
            <person name="Schadt C."/>
            <person name="Tuskan G."/>
            <person name="Grigoriev I."/>
            <person name="Martin F."/>
            <person name="Vilgalys R."/>
            <person name="Bonito G."/>
        </authorList>
    </citation>
    <scope>NUCLEOTIDE SEQUENCE [LARGE SCALE GENOMIC DNA]</scope>
    <source>
        <strain evidence="4 5">AG-77</strain>
    </source>
</reference>
<comment type="catalytic activity">
    <reaction evidence="1">
        <text>4 Fe(II)-[cytochrome c] + O2 + 8 H(+)(in) = 4 Fe(III)-[cytochrome c] + 2 H2O + 4 H(+)(out)</text>
        <dbReference type="Rhea" id="RHEA:11436"/>
        <dbReference type="Rhea" id="RHEA-COMP:10350"/>
        <dbReference type="Rhea" id="RHEA-COMP:14399"/>
        <dbReference type="ChEBI" id="CHEBI:15377"/>
        <dbReference type="ChEBI" id="CHEBI:15378"/>
        <dbReference type="ChEBI" id="CHEBI:15379"/>
        <dbReference type="ChEBI" id="CHEBI:29033"/>
        <dbReference type="ChEBI" id="CHEBI:29034"/>
        <dbReference type="EC" id="7.1.1.9"/>
    </reaction>
</comment>
<feature type="domain" description="Cytochrome oxidase subunit I profile" evidence="3">
    <location>
        <begin position="1"/>
        <end position="59"/>
    </location>
</feature>
<keyword evidence="1 2" id="KW-0472">Membrane</keyword>
<dbReference type="PANTHER" id="PTHR10422:SF18">
    <property type="entry name" value="CYTOCHROME C OXIDASE SUBUNIT 1"/>
    <property type="match status" value="1"/>
</dbReference>
<evidence type="ECO:0000259" key="3">
    <source>
        <dbReference type="PROSITE" id="PS50855"/>
    </source>
</evidence>
<keyword evidence="1 2" id="KW-0812">Transmembrane</keyword>
<dbReference type="Gene3D" id="1.20.210.10">
    <property type="entry name" value="Cytochrome c oxidase-like, subunit I domain"/>
    <property type="match status" value="1"/>
</dbReference>
<keyword evidence="1" id="KW-0496">Mitochondrion</keyword>
<keyword evidence="2" id="KW-1133">Transmembrane helix</keyword>
<keyword evidence="1" id="KW-0813">Transport</keyword>
<feature type="non-terminal residue" evidence="4">
    <location>
        <position position="59"/>
    </location>
</feature>
<protein>
    <recommendedName>
        <fullName evidence="1">Cytochrome c oxidase subunit 1</fullName>
        <ecNumber evidence="1">7.1.1.9</ecNumber>
    </recommendedName>
</protein>
<dbReference type="STRING" id="1314771.A0A197JA70"/>
<evidence type="ECO:0000313" key="4">
    <source>
        <dbReference type="EMBL" id="OAQ22030.1"/>
    </source>
</evidence>
<keyword evidence="1" id="KW-0999">Mitochondrion inner membrane</keyword>
<comment type="pathway">
    <text evidence="1">Energy metabolism; oxidative phosphorylation.</text>
</comment>
<dbReference type="InterPro" id="IPR036927">
    <property type="entry name" value="Cyt_c_oxase-like_su1_sf"/>
</dbReference>
<feature type="transmembrane region" description="Helical" evidence="2">
    <location>
        <begin position="15"/>
        <end position="35"/>
    </location>
</feature>
<comment type="subcellular location">
    <subcellularLocation>
        <location evidence="1">Mitochondrion inner membrane</location>
        <topology evidence="1">Multi-pass membrane protein</topology>
    </subcellularLocation>
</comment>
<comment type="function">
    <text evidence="1">Component of the cytochrome c oxidase, the last enzyme in the mitochondrial electron transport chain which drives oxidative phosphorylation. The respiratory chain contains 3 multisubunit complexes succinate dehydrogenase (complex II, CII), ubiquinol-cytochrome c oxidoreductase (cytochrome b-c1 complex, complex III, CIII) and cytochrome c oxidase (complex IV, CIV), that cooperate to transfer electrons derived from NADH and succinate to molecular oxygen, creating an electrochemical gradient over the inner membrane that drives transmembrane transport and the ATP synthase. Cytochrome c oxidase is the component of the respiratory chain that catalyzes the reduction of oxygen to water. Electrons originating from reduced cytochrome c in the intermembrane space (IMS) are transferred via the dinuclear copper A center (CU(A)) of subunit 2 and heme A of subunit 1 to the active site in subunit 1, a binuclear center (BNC) formed by heme A3 and copper B (CU(B)). The BNC reduces molecular oxygen to 2 water molecules using 4 electrons from cytochrome c in the IMS and 4 protons from the mitochondrial matrix.</text>
</comment>
<keyword evidence="1" id="KW-0249">Electron transport</keyword>
<dbReference type="PROSITE" id="PS50855">
    <property type="entry name" value="COX1"/>
    <property type="match status" value="1"/>
</dbReference>
<dbReference type="GO" id="GO:0046872">
    <property type="term" value="F:metal ion binding"/>
    <property type="evidence" value="ECO:0007669"/>
    <property type="project" value="UniProtKB-KW"/>
</dbReference>
<dbReference type="GO" id="GO:0005743">
    <property type="term" value="C:mitochondrial inner membrane"/>
    <property type="evidence" value="ECO:0007669"/>
    <property type="project" value="UniProtKB-SubCell"/>
</dbReference>
<dbReference type="OrthoDB" id="2443709at2759"/>
<keyword evidence="1" id="KW-0679">Respiratory chain</keyword>
<keyword evidence="1" id="KW-0186">Copper</keyword>
<name>A0A197JA70_9FUNG</name>
<dbReference type="GO" id="GO:0020037">
    <property type="term" value="F:heme binding"/>
    <property type="evidence" value="ECO:0007669"/>
    <property type="project" value="InterPro"/>
</dbReference>
<dbReference type="PRINTS" id="PR01165">
    <property type="entry name" value="CYCOXIDASEI"/>
</dbReference>
<evidence type="ECO:0000256" key="2">
    <source>
        <dbReference type="SAM" id="Phobius"/>
    </source>
</evidence>
<dbReference type="AlphaFoldDB" id="A0A197JA70"/>
<keyword evidence="1" id="KW-0349">Heme</keyword>
<dbReference type="GO" id="GO:0004129">
    <property type="term" value="F:cytochrome-c oxidase activity"/>
    <property type="evidence" value="ECO:0007669"/>
    <property type="project" value="UniProtKB-EC"/>
</dbReference>
<sequence>MVRWLFSTNAKDIGTLYLIFALFSGMIGTAFSMLIRLELAGPGIQYLQGDHQLYNVIVT</sequence>
<proteinExistence type="inferred from homology"/>
<dbReference type="SUPFAM" id="SSF81442">
    <property type="entry name" value="Cytochrome c oxidase subunit I-like"/>
    <property type="match status" value="1"/>
</dbReference>
<dbReference type="GO" id="GO:0006123">
    <property type="term" value="P:mitochondrial electron transport, cytochrome c to oxygen"/>
    <property type="evidence" value="ECO:0007669"/>
    <property type="project" value="TreeGrafter"/>
</dbReference>
<dbReference type="InterPro" id="IPR000883">
    <property type="entry name" value="Cyt_C_Oxase_1"/>
</dbReference>
<dbReference type="UniPathway" id="UPA00705"/>
<organism evidence="4 5">
    <name type="scientific">Linnemannia elongata AG-77</name>
    <dbReference type="NCBI Taxonomy" id="1314771"/>
    <lineage>
        <taxon>Eukaryota</taxon>
        <taxon>Fungi</taxon>
        <taxon>Fungi incertae sedis</taxon>
        <taxon>Mucoromycota</taxon>
        <taxon>Mortierellomycotina</taxon>
        <taxon>Mortierellomycetes</taxon>
        <taxon>Mortierellales</taxon>
        <taxon>Mortierellaceae</taxon>
        <taxon>Linnemannia</taxon>
    </lineage>
</organism>
<evidence type="ECO:0000256" key="1">
    <source>
        <dbReference type="RuleBase" id="RU000369"/>
    </source>
</evidence>